<gene>
    <name evidence="3" type="primary">srkA_1</name>
    <name evidence="3" type="ORF">GKJPGBOP_01408</name>
</gene>
<sequence length="338" mass="36045">MAMADRTHEQVCSAVLAAFGLPAPDTVRLIPEGLMNRNWEVATPAGRFAVKEVVDVGPDVARRQHAAARALAAAGLPVPAPQVTADGDTLAAVGGHLYALTPWAPGQMVPARSWSPQQAAAVGVLLAELHIALAAALPPAPQTVAVTVTSPATARARIGDYRRQAAAGGTAFDAETRRALAERDVLLARWAEHRPHGGERGPAGWTHGDFHDLNLLWEGPSVSAVLDWDRVGVRPYADEVVRTATLPLVFGVGDKHGLDLGLVAAFAGGYRKACGLPAVALAEAAERQRWERICDVWQLKVHYDKGDPSCDHLFWGASALIGWWCRHRKLVTDALTAD</sequence>
<dbReference type="GO" id="GO:0019202">
    <property type="term" value="F:amino acid kinase activity"/>
    <property type="evidence" value="ECO:0007669"/>
    <property type="project" value="TreeGrafter"/>
</dbReference>
<accession>A0A401VXI9</accession>
<reference evidence="3 4" key="1">
    <citation type="submission" date="2018-11" db="EMBL/GenBank/DDBJ databases">
        <title>Whole genome sequence of Streptomyces paromomycinus NBRC 15454(T).</title>
        <authorList>
            <person name="Komaki H."/>
            <person name="Tamura T."/>
        </authorList>
    </citation>
    <scope>NUCLEOTIDE SEQUENCE [LARGE SCALE GENOMIC DNA]</scope>
    <source>
        <strain evidence="3 4">NBRC 15454</strain>
    </source>
</reference>
<name>A0A401VXI9_STREY</name>
<dbReference type="Proteomes" id="UP000286746">
    <property type="component" value="Unassembled WGS sequence"/>
</dbReference>
<dbReference type="InterPro" id="IPR011009">
    <property type="entry name" value="Kinase-like_dom_sf"/>
</dbReference>
<dbReference type="PANTHER" id="PTHR21064">
    <property type="entry name" value="AMINOGLYCOSIDE PHOSPHOTRANSFERASE DOMAIN-CONTAINING PROTEIN-RELATED"/>
    <property type="match status" value="1"/>
</dbReference>
<dbReference type="Gene3D" id="3.30.200.20">
    <property type="entry name" value="Phosphorylase Kinase, domain 1"/>
    <property type="match status" value="1"/>
</dbReference>
<dbReference type="RefSeq" id="WP_170251581.1">
    <property type="nucleotide sequence ID" value="NZ_BHZD01000001.1"/>
</dbReference>
<evidence type="ECO:0000313" key="4">
    <source>
        <dbReference type="Proteomes" id="UP000286746"/>
    </source>
</evidence>
<comment type="caution">
    <text evidence="3">The sequence shown here is derived from an EMBL/GenBank/DDBJ whole genome shotgun (WGS) entry which is preliminary data.</text>
</comment>
<evidence type="ECO:0000256" key="1">
    <source>
        <dbReference type="ARBA" id="ARBA00038240"/>
    </source>
</evidence>
<protein>
    <submittedName>
        <fullName evidence="3">Stress response kinase A</fullName>
    </submittedName>
</protein>
<evidence type="ECO:0000259" key="2">
    <source>
        <dbReference type="Pfam" id="PF01636"/>
    </source>
</evidence>
<dbReference type="InterPro" id="IPR050249">
    <property type="entry name" value="Pseudomonas-type_ThrB"/>
</dbReference>
<keyword evidence="4" id="KW-1185">Reference proteome</keyword>
<dbReference type="PANTHER" id="PTHR21064:SF6">
    <property type="entry name" value="AMINOGLYCOSIDE PHOSPHOTRANSFERASE DOMAIN-CONTAINING PROTEIN"/>
    <property type="match status" value="1"/>
</dbReference>
<comment type="similarity">
    <text evidence="1">Belongs to the pseudomonas-type ThrB family.</text>
</comment>
<proteinExistence type="inferred from homology"/>
<keyword evidence="3" id="KW-0808">Transferase</keyword>
<dbReference type="SUPFAM" id="SSF56112">
    <property type="entry name" value="Protein kinase-like (PK-like)"/>
    <property type="match status" value="1"/>
</dbReference>
<dbReference type="Pfam" id="PF01636">
    <property type="entry name" value="APH"/>
    <property type="match status" value="1"/>
</dbReference>
<feature type="domain" description="Aminoglycoside phosphotransferase" evidence="2">
    <location>
        <begin position="26"/>
        <end position="272"/>
    </location>
</feature>
<dbReference type="InterPro" id="IPR002575">
    <property type="entry name" value="Aminoglycoside_PTrfase"/>
</dbReference>
<dbReference type="Gene3D" id="3.90.1200.10">
    <property type="match status" value="1"/>
</dbReference>
<dbReference type="AlphaFoldDB" id="A0A401VXI9"/>
<organism evidence="3 4">
    <name type="scientific">Streptomyces paromomycinus</name>
    <name type="common">Streptomyces rimosus subsp. paromomycinus</name>
    <dbReference type="NCBI Taxonomy" id="92743"/>
    <lineage>
        <taxon>Bacteria</taxon>
        <taxon>Bacillati</taxon>
        <taxon>Actinomycetota</taxon>
        <taxon>Actinomycetes</taxon>
        <taxon>Kitasatosporales</taxon>
        <taxon>Streptomycetaceae</taxon>
        <taxon>Streptomyces</taxon>
    </lineage>
</organism>
<dbReference type="EMBL" id="BHZD01000001">
    <property type="protein sequence ID" value="GCD41751.1"/>
    <property type="molecule type" value="Genomic_DNA"/>
</dbReference>
<keyword evidence="3" id="KW-0418">Kinase</keyword>
<evidence type="ECO:0000313" key="3">
    <source>
        <dbReference type="EMBL" id="GCD41751.1"/>
    </source>
</evidence>